<evidence type="ECO:0000256" key="13">
    <source>
        <dbReference type="ARBA" id="ARBA00023015"/>
    </source>
</evidence>
<accession>A0A1W4XKP9</accession>
<sequence length="372" mass="42204">MKKVGYIFDEHLLLTCNRLPVIRERASVVQDLIDSYELLFCENITAYSSVKATEEELKEFHSSAYIEFLKNSNDKEDLELLEEEAGEFGLTYDCHLLEKNYEFVQVIAGGSLTAANLLIKECCDIAINWFGGWHHSQRDAAEGFCYVNDVVLAIQRLYKKYNRILYIDLDVHHGNGVQNAFEFSKKILTLSFHKWAPGFYPGSGNVEDSGSGRGKYYSVNVPICEGTNDVTYYRLFNEIFPRILQRFQPLAVVVQCGADVINGDPIGQCNLTPKGMERCIKDVLKCDLPTLFLGGGGYNFENTARYWCYLTSVIVNVPLENDIPSVSEYFTNYGPSYEIDISPGNRKDHNTEEHINNVLSIILENINAIDIE</sequence>
<dbReference type="GO" id="GO:0031507">
    <property type="term" value="P:heterochromatin formation"/>
    <property type="evidence" value="ECO:0007669"/>
    <property type="project" value="TreeGrafter"/>
</dbReference>
<evidence type="ECO:0000256" key="20">
    <source>
        <dbReference type="ARBA" id="ARBA00049193"/>
    </source>
</evidence>
<dbReference type="RefSeq" id="XP_018333043.1">
    <property type="nucleotide sequence ID" value="XM_018477541.2"/>
</dbReference>
<feature type="binding site" evidence="24">
    <location>
        <position position="170"/>
    </location>
    <ligand>
        <name>a divalent metal cation</name>
        <dbReference type="ChEBI" id="CHEBI:60240"/>
    </ligand>
</feature>
<dbReference type="OrthoDB" id="73273at2759"/>
<comment type="catalytic activity">
    <reaction evidence="21">
        <text>N(6)-acetyl-L-lysyl-[histone] + H2O = L-lysyl-[histone] + acetate</text>
        <dbReference type="Rhea" id="RHEA:58196"/>
        <dbReference type="Rhea" id="RHEA-COMP:9845"/>
        <dbReference type="Rhea" id="RHEA-COMP:11338"/>
        <dbReference type="ChEBI" id="CHEBI:15377"/>
        <dbReference type="ChEBI" id="CHEBI:29969"/>
        <dbReference type="ChEBI" id="CHEBI:30089"/>
        <dbReference type="ChEBI" id="CHEBI:61930"/>
        <dbReference type="EC" id="3.5.1.98"/>
    </reaction>
    <physiologicalReaction direction="left-to-right" evidence="21">
        <dbReference type="Rhea" id="RHEA:58197"/>
    </physiologicalReaction>
</comment>
<evidence type="ECO:0000256" key="17">
    <source>
        <dbReference type="ARBA" id="ARBA00041964"/>
    </source>
</evidence>
<dbReference type="Pfam" id="PF00850">
    <property type="entry name" value="Hist_deacetyl"/>
    <property type="match status" value="1"/>
</dbReference>
<feature type="binding site" evidence="23">
    <location>
        <position position="93"/>
    </location>
    <ligand>
        <name>substrate</name>
    </ligand>
</feature>
<evidence type="ECO:0000256" key="14">
    <source>
        <dbReference type="ARBA" id="ARBA00023163"/>
    </source>
</evidence>
<dbReference type="InterPro" id="IPR037138">
    <property type="entry name" value="His_deacetylse_dom_sf"/>
</dbReference>
<dbReference type="GO" id="GO:0046872">
    <property type="term" value="F:metal ion binding"/>
    <property type="evidence" value="ECO:0007669"/>
    <property type="project" value="UniProtKB-KW"/>
</dbReference>
<keyword evidence="14" id="KW-0804">Transcription</keyword>
<evidence type="ECO:0000313" key="28">
    <source>
        <dbReference type="RefSeq" id="XP_018333044.1"/>
    </source>
</evidence>
<dbReference type="Proteomes" id="UP000192223">
    <property type="component" value="Unplaced"/>
</dbReference>
<proteinExistence type="inferred from homology"/>
<dbReference type="InterPro" id="IPR023801">
    <property type="entry name" value="His_deacetylse_dom"/>
</dbReference>
<evidence type="ECO:0000256" key="6">
    <source>
        <dbReference type="ARBA" id="ARBA00012111"/>
    </source>
</evidence>
<evidence type="ECO:0000256" key="21">
    <source>
        <dbReference type="ARBA" id="ARBA00049416"/>
    </source>
</evidence>
<keyword evidence="13" id="KW-0805">Transcription regulation</keyword>
<evidence type="ECO:0000256" key="12">
    <source>
        <dbReference type="ARBA" id="ARBA00022853"/>
    </source>
</evidence>
<comment type="catalytic activity">
    <reaction evidence="19">
        <text>N(6)-acetyl-L-lysyl-[protein] + H2O = L-lysyl-[protein] + acetate</text>
        <dbReference type="Rhea" id="RHEA:58108"/>
        <dbReference type="Rhea" id="RHEA-COMP:9752"/>
        <dbReference type="Rhea" id="RHEA-COMP:10731"/>
        <dbReference type="ChEBI" id="CHEBI:15377"/>
        <dbReference type="ChEBI" id="CHEBI:29969"/>
        <dbReference type="ChEBI" id="CHEBI:30089"/>
        <dbReference type="ChEBI" id="CHEBI:61930"/>
    </reaction>
    <physiologicalReaction direction="left-to-right" evidence="19">
        <dbReference type="Rhea" id="RHEA:58109"/>
    </physiologicalReaction>
</comment>
<dbReference type="GO" id="GO:0005737">
    <property type="term" value="C:cytoplasm"/>
    <property type="evidence" value="ECO:0007669"/>
    <property type="project" value="UniProtKB-SubCell"/>
</dbReference>
<dbReference type="InterPro" id="IPR000286">
    <property type="entry name" value="HDACs"/>
</dbReference>
<evidence type="ECO:0000256" key="15">
    <source>
        <dbReference type="ARBA" id="ARBA00023242"/>
    </source>
</evidence>
<evidence type="ECO:0000259" key="25">
    <source>
        <dbReference type="Pfam" id="PF00850"/>
    </source>
</evidence>
<feature type="binding site" evidence="23">
    <location>
        <position position="298"/>
    </location>
    <ligand>
        <name>substrate</name>
    </ligand>
</feature>
<keyword evidence="10 24" id="KW-0479">Metal-binding</keyword>
<evidence type="ECO:0000256" key="22">
    <source>
        <dbReference type="PIRSR" id="PIRSR037913-1"/>
    </source>
</evidence>
<feature type="active site" description="Proton acceptor" evidence="22">
    <location>
        <position position="135"/>
    </location>
</feature>
<dbReference type="PANTHER" id="PTHR10625">
    <property type="entry name" value="HISTONE DEACETYLASE HDAC1-RELATED"/>
    <property type="match status" value="1"/>
</dbReference>
<gene>
    <name evidence="27 28" type="primary">LOC108742359</name>
</gene>
<dbReference type="InterPro" id="IPR023696">
    <property type="entry name" value="Ureohydrolase_dom_sf"/>
</dbReference>
<keyword evidence="11" id="KW-0378">Hydrolase</keyword>
<dbReference type="AlphaFoldDB" id="A0A1W4XKP9"/>
<evidence type="ECO:0000313" key="26">
    <source>
        <dbReference type="Proteomes" id="UP000192223"/>
    </source>
</evidence>
<dbReference type="STRING" id="224129.A0A1W4XKP9"/>
<name>A0A1W4XKP9_AGRPL</name>
<keyword evidence="9" id="KW-0678">Repressor</keyword>
<dbReference type="KEGG" id="apln:108742359"/>
<dbReference type="PIRSF" id="PIRSF037913">
    <property type="entry name" value="His_deacetylse_1"/>
    <property type="match status" value="1"/>
</dbReference>
<dbReference type="PANTHER" id="PTHR10625:SF14">
    <property type="entry name" value="HISTONE DEACETYLASE 8"/>
    <property type="match status" value="1"/>
</dbReference>
<keyword evidence="26" id="KW-1185">Reference proteome</keyword>
<comment type="cofactor">
    <cofactor evidence="1">
        <name>a divalent metal cation</name>
        <dbReference type="ChEBI" id="CHEBI:60240"/>
    </cofactor>
</comment>
<evidence type="ECO:0000256" key="9">
    <source>
        <dbReference type="ARBA" id="ARBA00022491"/>
    </source>
</evidence>
<evidence type="ECO:0000256" key="1">
    <source>
        <dbReference type="ARBA" id="ARBA00001968"/>
    </source>
</evidence>
<evidence type="ECO:0000256" key="4">
    <source>
        <dbReference type="ARBA" id="ARBA00004496"/>
    </source>
</evidence>
<feature type="binding site" evidence="24">
    <location>
        <position position="172"/>
    </location>
    <ligand>
        <name>a divalent metal cation</name>
        <dbReference type="ChEBI" id="CHEBI:60240"/>
    </ligand>
</feature>
<keyword evidence="7" id="KW-0158">Chromosome</keyword>
<evidence type="ECO:0000256" key="3">
    <source>
        <dbReference type="ARBA" id="ARBA00004286"/>
    </source>
</evidence>
<feature type="binding site" evidence="23">
    <location>
        <position position="143"/>
    </location>
    <ligand>
        <name>substrate</name>
    </ligand>
</feature>
<evidence type="ECO:0000256" key="2">
    <source>
        <dbReference type="ARBA" id="ARBA00004123"/>
    </source>
</evidence>
<comment type="subcellular location">
    <subcellularLocation>
        <location evidence="3">Chromosome</location>
    </subcellularLocation>
    <subcellularLocation>
        <location evidence="4">Cytoplasm</location>
    </subcellularLocation>
    <subcellularLocation>
        <location evidence="2">Nucleus</location>
    </subcellularLocation>
</comment>
<evidence type="ECO:0000256" key="23">
    <source>
        <dbReference type="PIRSR" id="PIRSR037913-2"/>
    </source>
</evidence>
<evidence type="ECO:0000256" key="10">
    <source>
        <dbReference type="ARBA" id="ARBA00022723"/>
    </source>
</evidence>
<evidence type="ECO:0000256" key="16">
    <source>
        <dbReference type="ARBA" id="ARBA00040347"/>
    </source>
</evidence>
<reference evidence="27 28" key="1">
    <citation type="submission" date="2025-04" db="UniProtKB">
        <authorList>
            <consortium name="RefSeq"/>
        </authorList>
    </citation>
    <scope>IDENTIFICATION</scope>
    <source>
        <tissue evidence="27 28">Entire body</tissue>
    </source>
</reference>
<feature type="domain" description="Histone deacetylase" evidence="25">
    <location>
        <begin position="24"/>
        <end position="313"/>
    </location>
</feature>
<keyword evidence="12" id="KW-0156">Chromatin regulator</keyword>
<dbReference type="RefSeq" id="XP_018333044.1">
    <property type="nucleotide sequence ID" value="XM_018477542.2"/>
</dbReference>
<evidence type="ECO:0000256" key="18">
    <source>
        <dbReference type="ARBA" id="ARBA00042783"/>
    </source>
</evidence>
<dbReference type="PRINTS" id="PR01271">
    <property type="entry name" value="HISDACETLASE"/>
</dbReference>
<feature type="binding site" evidence="24">
    <location>
        <position position="259"/>
    </location>
    <ligand>
        <name>a divalent metal cation</name>
        <dbReference type="ChEBI" id="CHEBI:60240"/>
    </ligand>
</feature>
<dbReference type="PRINTS" id="PR01270">
    <property type="entry name" value="HDASUPER"/>
</dbReference>
<comment type="catalytic activity">
    <reaction evidence="20">
        <text>N(6)-(2E)-butenoyl-L-lysyl-[protein] + H2O = (2E)-2-butenoate + L-lysyl-[protein]</text>
        <dbReference type="Rhea" id="RHEA:69172"/>
        <dbReference type="Rhea" id="RHEA-COMP:9752"/>
        <dbReference type="Rhea" id="RHEA-COMP:13707"/>
        <dbReference type="ChEBI" id="CHEBI:15377"/>
        <dbReference type="ChEBI" id="CHEBI:29969"/>
        <dbReference type="ChEBI" id="CHEBI:35899"/>
        <dbReference type="ChEBI" id="CHEBI:137954"/>
    </reaction>
    <physiologicalReaction direction="left-to-right" evidence="20">
        <dbReference type="Rhea" id="RHEA:69173"/>
    </physiologicalReaction>
</comment>
<keyword evidence="15" id="KW-0539">Nucleus</keyword>
<evidence type="ECO:0000256" key="8">
    <source>
        <dbReference type="ARBA" id="ARBA00022490"/>
    </source>
</evidence>
<dbReference type="InterPro" id="IPR003084">
    <property type="entry name" value="HDAC_I/II"/>
</dbReference>
<evidence type="ECO:0000313" key="27">
    <source>
        <dbReference type="RefSeq" id="XP_018333043.1"/>
    </source>
</evidence>
<comment type="similarity">
    <text evidence="5">Belongs to the histone deacetylase family. HD type 1 subfamily.</text>
</comment>
<evidence type="ECO:0000256" key="5">
    <source>
        <dbReference type="ARBA" id="ARBA00006457"/>
    </source>
</evidence>
<dbReference type="EC" id="3.5.1.98" evidence="6"/>
<evidence type="ECO:0000256" key="19">
    <source>
        <dbReference type="ARBA" id="ARBA00049136"/>
    </source>
</evidence>
<dbReference type="GO" id="GO:0141221">
    <property type="term" value="F:histone deacetylase activity, hydrolytic mechanism"/>
    <property type="evidence" value="ECO:0007669"/>
    <property type="project" value="UniProtKB-EC"/>
</dbReference>
<dbReference type="Gene3D" id="3.40.800.20">
    <property type="entry name" value="Histone deacetylase domain"/>
    <property type="match status" value="1"/>
</dbReference>
<dbReference type="GeneID" id="108742359"/>
<organism evidence="26 27">
    <name type="scientific">Agrilus planipennis</name>
    <name type="common">Emerald ash borer</name>
    <name type="synonym">Agrilus marcopoli</name>
    <dbReference type="NCBI Taxonomy" id="224129"/>
    <lineage>
        <taxon>Eukaryota</taxon>
        <taxon>Metazoa</taxon>
        <taxon>Ecdysozoa</taxon>
        <taxon>Arthropoda</taxon>
        <taxon>Hexapoda</taxon>
        <taxon>Insecta</taxon>
        <taxon>Pterygota</taxon>
        <taxon>Neoptera</taxon>
        <taxon>Endopterygota</taxon>
        <taxon>Coleoptera</taxon>
        <taxon>Polyphaga</taxon>
        <taxon>Elateriformia</taxon>
        <taxon>Buprestoidea</taxon>
        <taxon>Buprestidae</taxon>
        <taxon>Agrilinae</taxon>
        <taxon>Agrilus</taxon>
    </lineage>
</organism>
<evidence type="ECO:0000256" key="11">
    <source>
        <dbReference type="ARBA" id="ARBA00022801"/>
    </source>
</evidence>
<dbReference type="SUPFAM" id="SSF52768">
    <property type="entry name" value="Arginase/deacetylase"/>
    <property type="match status" value="1"/>
</dbReference>
<evidence type="ECO:0000256" key="7">
    <source>
        <dbReference type="ARBA" id="ARBA00022454"/>
    </source>
</evidence>
<protein>
    <recommendedName>
        <fullName evidence="16">Histone deacetylase 8</fullName>
        <ecNumber evidence="6">3.5.1.98</ecNumber>
    </recommendedName>
    <alternativeName>
        <fullName evidence="17">Protein deacetylase HDAC8</fullName>
    </alternativeName>
    <alternativeName>
        <fullName evidence="18">Protein decrotonylase HDAC8</fullName>
    </alternativeName>
</protein>
<evidence type="ECO:0000256" key="24">
    <source>
        <dbReference type="PIRSR" id="PIRSR037913-3"/>
    </source>
</evidence>
<dbReference type="GO" id="GO:0005634">
    <property type="term" value="C:nucleus"/>
    <property type="evidence" value="ECO:0007669"/>
    <property type="project" value="UniProtKB-SubCell"/>
</dbReference>
<dbReference type="GO" id="GO:0005694">
    <property type="term" value="C:chromosome"/>
    <property type="evidence" value="ECO:0007669"/>
    <property type="project" value="UniProtKB-SubCell"/>
</dbReference>
<keyword evidence="8" id="KW-0963">Cytoplasm</keyword>